<protein>
    <submittedName>
        <fullName evidence="2">Uncharacterized protein</fullName>
    </submittedName>
</protein>
<name>A0AAE0JLX8_9PEZI</name>
<sequence length="154" mass="16645">MERTPSYTITEPHPTVVQNTYTKAGRGGAGNFFRAPKTTPSTGVPTKVTPSAQPSAPARFYSGRGGAGNAHTYTQRPTLSFDEEYQRAEVREKAATMGYVGRGGAGNIFSTVSDKISIRSEGSSRSRNRRDSVSTTDSHRSGFWRTLSNLAHKG</sequence>
<evidence type="ECO:0000313" key="3">
    <source>
        <dbReference type="Proteomes" id="UP001278500"/>
    </source>
</evidence>
<dbReference type="EMBL" id="JAUEPP010000002">
    <property type="protein sequence ID" value="KAK3351826.1"/>
    <property type="molecule type" value="Genomic_DNA"/>
</dbReference>
<dbReference type="Pfam" id="PF12223">
    <property type="entry name" value="DUF3602"/>
    <property type="match status" value="1"/>
</dbReference>
<reference evidence="2" key="1">
    <citation type="journal article" date="2023" name="Mol. Phylogenet. Evol.">
        <title>Genome-scale phylogeny and comparative genomics of the fungal order Sordariales.</title>
        <authorList>
            <person name="Hensen N."/>
            <person name="Bonometti L."/>
            <person name="Westerberg I."/>
            <person name="Brannstrom I.O."/>
            <person name="Guillou S."/>
            <person name="Cros-Aarteil S."/>
            <person name="Calhoun S."/>
            <person name="Haridas S."/>
            <person name="Kuo A."/>
            <person name="Mondo S."/>
            <person name="Pangilinan J."/>
            <person name="Riley R."/>
            <person name="LaButti K."/>
            <person name="Andreopoulos B."/>
            <person name="Lipzen A."/>
            <person name="Chen C."/>
            <person name="Yan M."/>
            <person name="Daum C."/>
            <person name="Ng V."/>
            <person name="Clum A."/>
            <person name="Steindorff A."/>
            <person name="Ohm R.A."/>
            <person name="Martin F."/>
            <person name="Silar P."/>
            <person name="Natvig D.O."/>
            <person name="Lalanne C."/>
            <person name="Gautier V."/>
            <person name="Ament-Velasquez S.L."/>
            <person name="Kruys A."/>
            <person name="Hutchinson M.I."/>
            <person name="Powell A.J."/>
            <person name="Barry K."/>
            <person name="Miller A.N."/>
            <person name="Grigoriev I.V."/>
            <person name="Debuchy R."/>
            <person name="Gladieux P."/>
            <person name="Hiltunen Thoren M."/>
            <person name="Johannesson H."/>
        </authorList>
    </citation>
    <scope>NUCLEOTIDE SEQUENCE</scope>
    <source>
        <strain evidence="2">CBS 560.94</strain>
    </source>
</reference>
<comment type="caution">
    <text evidence="2">The sequence shown here is derived from an EMBL/GenBank/DDBJ whole genome shotgun (WGS) entry which is preliminary data.</text>
</comment>
<reference evidence="2" key="2">
    <citation type="submission" date="2023-06" db="EMBL/GenBank/DDBJ databases">
        <authorList>
            <consortium name="Lawrence Berkeley National Laboratory"/>
            <person name="Haridas S."/>
            <person name="Hensen N."/>
            <person name="Bonometti L."/>
            <person name="Westerberg I."/>
            <person name="Brannstrom I.O."/>
            <person name="Guillou S."/>
            <person name="Cros-Aarteil S."/>
            <person name="Calhoun S."/>
            <person name="Kuo A."/>
            <person name="Mondo S."/>
            <person name="Pangilinan J."/>
            <person name="Riley R."/>
            <person name="Labutti K."/>
            <person name="Andreopoulos B."/>
            <person name="Lipzen A."/>
            <person name="Chen C."/>
            <person name="Yanf M."/>
            <person name="Daum C."/>
            <person name="Ng V."/>
            <person name="Clum A."/>
            <person name="Steindorff A."/>
            <person name="Ohm R."/>
            <person name="Martin F."/>
            <person name="Silar P."/>
            <person name="Natvig D."/>
            <person name="Lalanne C."/>
            <person name="Gautier V."/>
            <person name="Ament-Velasquez S.L."/>
            <person name="Kruys A."/>
            <person name="Hutchinson M.I."/>
            <person name="Powell A.J."/>
            <person name="Barry K."/>
            <person name="Miller A.N."/>
            <person name="Grigoriev I.V."/>
            <person name="Debuchy R."/>
            <person name="Gladieux P."/>
            <person name="Thoren M.H."/>
            <person name="Johannesson H."/>
        </authorList>
    </citation>
    <scope>NUCLEOTIDE SEQUENCE</scope>
    <source>
        <strain evidence="2">CBS 560.94</strain>
    </source>
</reference>
<feature type="compositionally biased region" description="Polar residues" evidence="1">
    <location>
        <begin position="38"/>
        <end position="54"/>
    </location>
</feature>
<feature type="region of interest" description="Disordered" evidence="1">
    <location>
        <begin position="1"/>
        <end position="73"/>
    </location>
</feature>
<dbReference type="PANTHER" id="PTHR34693">
    <property type="entry name" value="PROTEIN PAR32"/>
    <property type="match status" value="1"/>
</dbReference>
<feature type="region of interest" description="Disordered" evidence="1">
    <location>
        <begin position="117"/>
        <end position="140"/>
    </location>
</feature>
<dbReference type="PANTHER" id="PTHR34693:SF2">
    <property type="entry name" value="DUF3602 DOMAIN-CONTAINING PROTEIN"/>
    <property type="match status" value="1"/>
</dbReference>
<evidence type="ECO:0000313" key="2">
    <source>
        <dbReference type="EMBL" id="KAK3351826.1"/>
    </source>
</evidence>
<dbReference type="InterPro" id="IPR022024">
    <property type="entry name" value="DUF3602"/>
</dbReference>
<keyword evidence="3" id="KW-1185">Reference proteome</keyword>
<gene>
    <name evidence="2" type="ORF">B0H65DRAFT_136114</name>
</gene>
<organism evidence="2 3">
    <name type="scientific">Neurospora tetraspora</name>
    <dbReference type="NCBI Taxonomy" id="94610"/>
    <lineage>
        <taxon>Eukaryota</taxon>
        <taxon>Fungi</taxon>
        <taxon>Dikarya</taxon>
        <taxon>Ascomycota</taxon>
        <taxon>Pezizomycotina</taxon>
        <taxon>Sordariomycetes</taxon>
        <taxon>Sordariomycetidae</taxon>
        <taxon>Sordariales</taxon>
        <taxon>Sordariaceae</taxon>
        <taxon>Neurospora</taxon>
    </lineage>
</organism>
<accession>A0AAE0JLX8</accession>
<evidence type="ECO:0000256" key="1">
    <source>
        <dbReference type="SAM" id="MobiDB-lite"/>
    </source>
</evidence>
<dbReference type="InterPro" id="IPR053203">
    <property type="entry name" value="Cisplatin_resist-associated"/>
</dbReference>
<dbReference type="RefSeq" id="XP_062685121.1">
    <property type="nucleotide sequence ID" value="XM_062820870.1"/>
</dbReference>
<dbReference type="GeneID" id="87858024"/>
<dbReference type="Proteomes" id="UP001278500">
    <property type="component" value="Unassembled WGS sequence"/>
</dbReference>
<dbReference type="AlphaFoldDB" id="A0AAE0JLX8"/>
<proteinExistence type="predicted"/>